<feature type="chain" id="PRO_5032414903" description="GCK domain-containing protein" evidence="2">
    <location>
        <begin position="27"/>
        <end position="184"/>
    </location>
</feature>
<dbReference type="PANTHER" id="PTHR34357:SF2">
    <property type="entry name" value="F26F24.3-RELATED"/>
    <property type="match status" value="1"/>
</dbReference>
<protein>
    <recommendedName>
        <fullName evidence="3">GCK domain-containing protein</fullName>
    </recommendedName>
</protein>
<feature type="compositionally biased region" description="Acidic residues" evidence="1">
    <location>
        <begin position="70"/>
        <end position="80"/>
    </location>
</feature>
<sequence length="184" mass="19794">MLQARAASFALLSVLHASAAAAPASSEPPHPSSEVEHAAVETKQQDEEPEQKGEGGAAPKGEEDWCSPYPEEDYFVDENEPEEPTTCSLCIMMKNGPCPMTFRRWARCTEVAKERGEDDKVACRCANIFMDLYRCMNENPNYFMIEKDGQGNDTAEDAHAAESASDSPTEADAAAVAAAGVATA</sequence>
<evidence type="ECO:0000313" key="5">
    <source>
        <dbReference type="Proteomes" id="UP000664859"/>
    </source>
</evidence>
<feature type="signal peptide" evidence="2">
    <location>
        <begin position="1"/>
        <end position="26"/>
    </location>
</feature>
<dbReference type="Pfam" id="PF07802">
    <property type="entry name" value="GCK"/>
    <property type="match status" value="1"/>
</dbReference>
<evidence type="ECO:0000313" key="4">
    <source>
        <dbReference type="EMBL" id="KAG5177598.1"/>
    </source>
</evidence>
<name>A0A835YN72_9STRA</name>
<organism evidence="4 5">
    <name type="scientific">Tribonema minus</name>
    <dbReference type="NCBI Taxonomy" id="303371"/>
    <lineage>
        <taxon>Eukaryota</taxon>
        <taxon>Sar</taxon>
        <taxon>Stramenopiles</taxon>
        <taxon>Ochrophyta</taxon>
        <taxon>PX clade</taxon>
        <taxon>Xanthophyceae</taxon>
        <taxon>Tribonematales</taxon>
        <taxon>Tribonemataceae</taxon>
        <taxon>Tribonema</taxon>
    </lineage>
</organism>
<feature type="compositionally biased region" description="Basic and acidic residues" evidence="1">
    <location>
        <begin position="33"/>
        <end position="53"/>
    </location>
</feature>
<evidence type="ECO:0000259" key="3">
    <source>
        <dbReference type="SMART" id="SM01227"/>
    </source>
</evidence>
<feature type="region of interest" description="Disordered" evidence="1">
    <location>
        <begin position="147"/>
        <end position="184"/>
    </location>
</feature>
<feature type="domain" description="GCK" evidence="3">
    <location>
        <begin position="85"/>
        <end position="173"/>
    </location>
</feature>
<evidence type="ECO:0000256" key="1">
    <source>
        <dbReference type="SAM" id="MobiDB-lite"/>
    </source>
</evidence>
<proteinExistence type="predicted"/>
<accession>A0A835YN72</accession>
<dbReference type="AlphaFoldDB" id="A0A835YN72"/>
<feature type="compositionally biased region" description="Low complexity" evidence="1">
    <location>
        <begin position="161"/>
        <end position="184"/>
    </location>
</feature>
<dbReference type="EMBL" id="JAFCMP010000524">
    <property type="protein sequence ID" value="KAG5177598.1"/>
    <property type="molecule type" value="Genomic_DNA"/>
</dbReference>
<gene>
    <name evidence="4" type="ORF">JKP88DRAFT_350709</name>
</gene>
<reference evidence="4" key="1">
    <citation type="submission" date="2021-02" db="EMBL/GenBank/DDBJ databases">
        <title>First Annotated Genome of the Yellow-green Alga Tribonema minus.</title>
        <authorList>
            <person name="Mahan K.M."/>
        </authorList>
    </citation>
    <scope>NUCLEOTIDE SEQUENCE</scope>
    <source>
        <strain evidence="4">UTEX B ZZ1240</strain>
    </source>
</reference>
<dbReference type="InterPro" id="IPR012891">
    <property type="entry name" value="GCK_dom"/>
</dbReference>
<keyword evidence="5" id="KW-1185">Reference proteome</keyword>
<feature type="region of interest" description="Disordered" evidence="1">
    <location>
        <begin position="19"/>
        <end position="80"/>
    </location>
</feature>
<comment type="caution">
    <text evidence="4">The sequence shown here is derived from an EMBL/GenBank/DDBJ whole genome shotgun (WGS) entry which is preliminary data.</text>
</comment>
<dbReference type="Gene3D" id="1.10.287.2900">
    <property type="match status" value="1"/>
</dbReference>
<dbReference type="PANTHER" id="PTHR34357">
    <property type="entry name" value="F7A19.14 PROTEIN-RELATED"/>
    <property type="match status" value="1"/>
</dbReference>
<feature type="compositionally biased region" description="Basic and acidic residues" evidence="1">
    <location>
        <begin position="147"/>
        <end position="160"/>
    </location>
</feature>
<keyword evidence="2" id="KW-0732">Signal</keyword>
<dbReference type="SMART" id="SM01227">
    <property type="entry name" value="GCK"/>
    <property type="match status" value="1"/>
</dbReference>
<dbReference type="Proteomes" id="UP000664859">
    <property type="component" value="Unassembled WGS sequence"/>
</dbReference>
<evidence type="ECO:0000256" key="2">
    <source>
        <dbReference type="SAM" id="SignalP"/>
    </source>
</evidence>